<reference evidence="3" key="2">
    <citation type="submission" date="2019-09" db="UniProtKB">
        <authorList>
            <consortium name="WormBaseParasite"/>
        </authorList>
    </citation>
    <scope>IDENTIFICATION</scope>
</reference>
<dbReference type="WBParaSite" id="HPBE_0000840501-mRNA-1">
    <property type="protein sequence ID" value="HPBE_0000840501-mRNA-1"/>
    <property type="gene ID" value="HPBE_0000840501"/>
</dbReference>
<evidence type="ECO:0000313" key="3">
    <source>
        <dbReference type="WBParaSite" id="HPBE_0000840501-mRNA-1"/>
    </source>
</evidence>
<dbReference type="OrthoDB" id="5850868at2759"/>
<accession>A0A3P7ZEH4</accession>
<dbReference type="EMBL" id="UZAH01026141">
    <property type="protein sequence ID" value="VDO76223.1"/>
    <property type="molecule type" value="Genomic_DNA"/>
</dbReference>
<gene>
    <name evidence="1" type="ORF">HPBE_LOCUS8406</name>
</gene>
<name>A0A183FM34_HELPZ</name>
<dbReference type="Gene3D" id="1.10.490.10">
    <property type="entry name" value="Globins"/>
    <property type="match status" value="1"/>
</dbReference>
<dbReference type="InterPro" id="IPR044399">
    <property type="entry name" value="Mb-like_M"/>
</dbReference>
<protein>
    <submittedName>
        <fullName evidence="3">GLOBIN domain-containing protein</fullName>
    </submittedName>
</protein>
<organism evidence="2 3">
    <name type="scientific">Heligmosomoides polygyrus</name>
    <name type="common">Parasitic roundworm</name>
    <dbReference type="NCBI Taxonomy" id="6339"/>
    <lineage>
        <taxon>Eukaryota</taxon>
        <taxon>Metazoa</taxon>
        <taxon>Ecdysozoa</taxon>
        <taxon>Nematoda</taxon>
        <taxon>Chromadorea</taxon>
        <taxon>Rhabditida</taxon>
        <taxon>Rhabditina</taxon>
        <taxon>Rhabditomorpha</taxon>
        <taxon>Strongyloidea</taxon>
        <taxon>Heligmosomidae</taxon>
        <taxon>Heligmosomoides</taxon>
    </lineage>
</organism>
<proteinExistence type="predicted"/>
<sequence length="147" mass="16348">MCFKSTTSREIFQKMLIVEGFRTNQCCDLNMHAKVLCDLLDSIVSDLQQASKIVQARCMDIGGSHVNMNEKCCGCLWDQLGECLAEVITKVECVRSKRECVKAWIMLISYVVMRPPPRKSLTLAHLPTNTPPGMKGLVSVAELLSLG</sequence>
<dbReference type="Proteomes" id="UP000050761">
    <property type="component" value="Unassembled WGS sequence"/>
</dbReference>
<dbReference type="GO" id="GO:0020037">
    <property type="term" value="F:heme binding"/>
    <property type="evidence" value="ECO:0007669"/>
    <property type="project" value="InterPro"/>
</dbReference>
<dbReference type="CDD" id="cd01040">
    <property type="entry name" value="Mb-like"/>
    <property type="match status" value="1"/>
</dbReference>
<dbReference type="SUPFAM" id="SSF46458">
    <property type="entry name" value="Globin-like"/>
    <property type="match status" value="1"/>
</dbReference>
<dbReference type="AlphaFoldDB" id="A0A183FM34"/>
<dbReference type="GO" id="GO:0019825">
    <property type="term" value="F:oxygen binding"/>
    <property type="evidence" value="ECO:0007669"/>
    <property type="project" value="InterPro"/>
</dbReference>
<dbReference type="InterPro" id="IPR009050">
    <property type="entry name" value="Globin-like_sf"/>
</dbReference>
<reference evidence="1 2" key="1">
    <citation type="submission" date="2018-11" db="EMBL/GenBank/DDBJ databases">
        <authorList>
            <consortium name="Pathogen Informatics"/>
        </authorList>
    </citation>
    <scope>NUCLEOTIDE SEQUENCE [LARGE SCALE GENOMIC DNA]</scope>
</reference>
<evidence type="ECO:0000313" key="2">
    <source>
        <dbReference type="Proteomes" id="UP000050761"/>
    </source>
</evidence>
<accession>A0A183FM34</accession>
<evidence type="ECO:0000313" key="1">
    <source>
        <dbReference type="EMBL" id="VDO76223.1"/>
    </source>
</evidence>
<dbReference type="InterPro" id="IPR012292">
    <property type="entry name" value="Globin/Proto"/>
</dbReference>
<keyword evidence="2" id="KW-1185">Reference proteome</keyword>